<organism evidence="1 2">
    <name type="scientific">Byssothecium circinans</name>
    <dbReference type="NCBI Taxonomy" id="147558"/>
    <lineage>
        <taxon>Eukaryota</taxon>
        <taxon>Fungi</taxon>
        <taxon>Dikarya</taxon>
        <taxon>Ascomycota</taxon>
        <taxon>Pezizomycotina</taxon>
        <taxon>Dothideomycetes</taxon>
        <taxon>Pleosporomycetidae</taxon>
        <taxon>Pleosporales</taxon>
        <taxon>Massarineae</taxon>
        <taxon>Massarinaceae</taxon>
        <taxon>Byssothecium</taxon>
    </lineage>
</organism>
<keyword evidence="2" id="KW-1185">Reference proteome</keyword>
<sequence>MAAPTPPPSPQNPASKVYALVKYATWARTKEAYNLTYTTLTPVSVAAPPILSFHAKHSPRLTLSIEAYSRSRTETEDLAQRDSDAVWAHIEKGAVAGWKGLNKGKGLVGGRDSWVVLVDVAGAKAMSEGFGDVRVLGGSWGKKEKEKREKVGLWLRWDVVEVEEEKE</sequence>
<dbReference type="Proteomes" id="UP000800035">
    <property type="component" value="Unassembled WGS sequence"/>
</dbReference>
<protein>
    <submittedName>
        <fullName evidence="1">Uncharacterized protein</fullName>
    </submittedName>
</protein>
<accession>A0A6A5UDN0</accession>
<name>A0A6A5UDN0_9PLEO</name>
<reference evidence="1" key="1">
    <citation type="journal article" date="2020" name="Stud. Mycol.">
        <title>101 Dothideomycetes genomes: a test case for predicting lifestyles and emergence of pathogens.</title>
        <authorList>
            <person name="Haridas S."/>
            <person name="Albert R."/>
            <person name="Binder M."/>
            <person name="Bloem J."/>
            <person name="Labutti K."/>
            <person name="Salamov A."/>
            <person name="Andreopoulos B."/>
            <person name="Baker S."/>
            <person name="Barry K."/>
            <person name="Bills G."/>
            <person name="Bluhm B."/>
            <person name="Cannon C."/>
            <person name="Castanera R."/>
            <person name="Culley D."/>
            <person name="Daum C."/>
            <person name="Ezra D."/>
            <person name="Gonzalez J."/>
            <person name="Henrissat B."/>
            <person name="Kuo A."/>
            <person name="Liang C."/>
            <person name="Lipzen A."/>
            <person name="Lutzoni F."/>
            <person name="Magnuson J."/>
            <person name="Mondo S."/>
            <person name="Nolan M."/>
            <person name="Ohm R."/>
            <person name="Pangilinan J."/>
            <person name="Park H.-J."/>
            <person name="Ramirez L."/>
            <person name="Alfaro M."/>
            <person name="Sun H."/>
            <person name="Tritt A."/>
            <person name="Yoshinaga Y."/>
            <person name="Zwiers L.-H."/>
            <person name="Turgeon B."/>
            <person name="Goodwin S."/>
            <person name="Spatafora J."/>
            <person name="Crous P."/>
            <person name="Grigoriev I."/>
        </authorList>
    </citation>
    <scope>NUCLEOTIDE SEQUENCE</scope>
    <source>
        <strain evidence="1">CBS 675.92</strain>
    </source>
</reference>
<evidence type="ECO:0000313" key="1">
    <source>
        <dbReference type="EMBL" id="KAF1961832.1"/>
    </source>
</evidence>
<evidence type="ECO:0000313" key="2">
    <source>
        <dbReference type="Proteomes" id="UP000800035"/>
    </source>
</evidence>
<proteinExistence type="predicted"/>
<dbReference type="AlphaFoldDB" id="A0A6A5UDN0"/>
<gene>
    <name evidence="1" type="ORF">CC80DRAFT_500191</name>
</gene>
<dbReference type="EMBL" id="ML976980">
    <property type="protein sequence ID" value="KAF1961832.1"/>
    <property type="molecule type" value="Genomic_DNA"/>
</dbReference>